<dbReference type="RefSeq" id="WP_379890045.1">
    <property type="nucleotide sequence ID" value="NZ_JBHSDI010000062.1"/>
</dbReference>
<organism evidence="2 3">
    <name type="scientific">Marinobacter lacisalsi</name>
    <dbReference type="NCBI Taxonomy" id="475979"/>
    <lineage>
        <taxon>Bacteria</taxon>
        <taxon>Pseudomonadati</taxon>
        <taxon>Pseudomonadota</taxon>
        <taxon>Gammaproteobacteria</taxon>
        <taxon>Pseudomonadales</taxon>
        <taxon>Marinobacteraceae</taxon>
        <taxon>Marinobacter</taxon>
    </lineage>
</organism>
<accession>A0ABV8QPI8</accession>
<dbReference type="PANTHER" id="PTHR24637">
    <property type="entry name" value="COLLAGEN"/>
    <property type="match status" value="1"/>
</dbReference>
<dbReference type="PANTHER" id="PTHR24637:SF421">
    <property type="entry name" value="CUTICLE COLLAGEN DPY-2"/>
    <property type="match status" value="1"/>
</dbReference>
<comment type="caution">
    <text evidence="2">The sequence shown here is derived from an EMBL/GenBank/DDBJ whole genome shotgun (WGS) entry which is preliminary data.</text>
</comment>
<evidence type="ECO:0000256" key="1">
    <source>
        <dbReference type="SAM" id="MobiDB-lite"/>
    </source>
</evidence>
<dbReference type="InterPro" id="IPR011048">
    <property type="entry name" value="Haem_d1_sf"/>
</dbReference>
<dbReference type="Proteomes" id="UP001595798">
    <property type="component" value="Unassembled WGS sequence"/>
</dbReference>
<evidence type="ECO:0008006" key="4">
    <source>
        <dbReference type="Google" id="ProtNLM"/>
    </source>
</evidence>
<dbReference type="Pfam" id="PF01391">
    <property type="entry name" value="Collagen"/>
    <property type="match status" value="1"/>
</dbReference>
<reference evidence="3" key="1">
    <citation type="journal article" date="2019" name="Int. J. Syst. Evol. Microbiol.">
        <title>The Global Catalogue of Microorganisms (GCM) 10K type strain sequencing project: providing services to taxonomists for standard genome sequencing and annotation.</title>
        <authorList>
            <consortium name="The Broad Institute Genomics Platform"/>
            <consortium name="The Broad Institute Genome Sequencing Center for Infectious Disease"/>
            <person name="Wu L."/>
            <person name="Ma J."/>
        </authorList>
    </citation>
    <scope>NUCLEOTIDE SEQUENCE [LARGE SCALE GENOMIC DNA]</scope>
    <source>
        <strain evidence="3">CECT 7297</strain>
    </source>
</reference>
<feature type="compositionally biased region" description="Basic and acidic residues" evidence="1">
    <location>
        <begin position="687"/>
        <end position="696"/>
    </location>
</feature>
<dbReference type="InterPro" id="IPR008160">
    <property type="entry name" value="Collagen"/>
</dbReference>
<evidence type="ECO:0000313" key="3">
    <source>
        <dbReference type="Proteomes" id="UP001595798"/>
    </source>
</evidence>
<keyword evidence="3" id="KW-1185">Reference proteome</keyword>
<proteinExistence type="predicted"/>
<dbReference type="SUPFAM" id="SSF51004">
    <property type="entry name" value="C-terminal (heme d1) domain of cytochrome cd1-nitrite reductase"/>
    <property type="match status" value="1"/>
</dbReference>
<evidence type="ECO:0000313" key="2">
    <source>
        <dbReference type="EMBL" id="MFC4260974.1"/>
    </source>
</evidence>
<dbReference type="EMBL" id="JBHSDI010000062">
    <property type="protein sequence ID" value="MFC4260974.1"/>
    <property type="molecule type" value="Genomic_DNA"/>
</dbReference>
<sequence>MKDNESACIPCGLERLERNHYFNGKLLVERDLIDEQVYHVQKSRLLNQNLHGHGTVCGLRIRAHPNPECRDEAVYIEPGMALDCCGRELIIPRKTLIPIAELIEEQGLELDGSEHLFITACYGEEPAEPVPVLLPDCDCADQANAPNRIQETVTFRLRAERPETRTPARPPAQAQLEWEHSVPLSRQSITGLTIDPEFGLVYITAEGHENSEARIYVYAQENHDLVTALDAGRSPTDVAVSLHGDRLFLAASQLDIAGRDEAVTGIGIYRQELIRETTLPAAGIELGEPARLLVSPRNGALFALLLESGKLVGWTEDALNDWLSRVPESRPLSGPENRLELDLNTEFSDTPALTGASVMDIAEDGRFLFLTDPGNSEPAHRLRIVNVARFLAGGDGADETPDLPPEVAAEETPIALKVSRDSEYVYLLSRRGEGSDHQGLLRRFGWNVEEKTLVPEGRGAVWNGAPLDLSLAPNERWAYVVELQAGGEQRSTRVAAIDIDEVASVSGDTPSNEALDTQINIHGEGRLQRLMPLGGRLYVVSDDRDDERQPDRGLVAIVDIEEAECGALFQQALDGCPGCDSDDHCVVLAHLPLYQPGQVIQDPGEARTDDVAIDNLTYRRFVPSTQRIQDVILCMLEEGFAEGTPGPRGPAGAQGPEGPEGPAGPLGPAGPRGPAGPAGPQGPAGPRGERGQRGQRGEPGPINDPDLGHIIAINWEHSGFDSEGLSNPDEAVEFTSRTGFAIAFDRPVELAPLMIKGGPSPVATLELHVSGQVITVAPSEILPIRPDIEPEGYIKDFDIIDSEEGKADGILIRFPEDINLGDRRATRLTFRLNLNCEFLMADGKAIDGQHVGGALSNNLKNEPGYRPTGNGREGGVFVSWFFVTRIVIE</sequence>
<feature type="region of interest" description="Disordered" evidence="1">
    <location>
        <begin position="642"/>
        <end position="707"/>
    </location>
</feature>
<name>A0ABV8QPI8_9GAMM</name>
<protein>
    <recommendedName>
        <fullName evidence="4">Collagen-like protein</fullName>
    </recommendedName>
</protein>
<gene>
    <name evidence="2" type="ORF">ACFOZ5_18290</name>
</gene>